<name>A0A2P6R0U1_ROSCH</name>
<organism evidence="4 5">
    <name type="scientific">Rosa chinensis</name>
    <name type="common">China rose</name>
    <dbReference type="NCBI Taxonomy" id="74649"/>
    <lineage>
        <taxon>Eukaryota</taxon>
        <taxon>Viridiplantae</taxon>
        <taxon>Streptophyta</taxon>
        <taxon>Embryophyta</taxon>
        <taxon>Tracheophyta</taxon>
        <taxon>Spermatophyta</taxon>
        <taxon>Magnoliopsida</taxon>
        <taxon>eudicotyledons</taxon>
        <taxon>Gunneridae</taxon>
        <taxon>Pentapetalae</taxon>
        <taxon>rosids</taxon>
        <taxon>fabids</taxon>
        <taxon>Rosales</taxon>
        <taxon>Rosaceae</taxon>
        <taxon>Rosoideae</taxon>
        <taxon>Rosoideae incertae sedis</taxon>
        <taxon>Rosa</taxon>
    </lineage>
</organism>
<keyword evidence="4" id="KW-0645">Protease</keyword>
<evidence type="ECO:0000313" key="4">
    <source>
        <dbReference type="EMBL" id="PRQ40064.1"/>
    </source>
</evidence>
<keyword evidence="2" id="KW-0812">Transmembrane</keyword>
<dbReference type="Gramene" id="PRQ40064">
    <property type="protein sequence ID" value="PRQ40064"/>
    <property type="gene ID" value="RchiOBHm_Chr4g0432001"/>
</dbReference>
<dbReference type="AlphaFoldDB" id="A0A2P6R0U1"/>
<evidence type="ECO:0000259" key="3">
    <source>
        <dbReference type="Pfam" id="PF02517"/>
    </source>
</evidence>
<dbReference type="PANTHER" id="PTHR43592">
    <property type="entry name" value="CAAX AMINO TERMINAL PROTEASE"/>
    <property type="match status" value="1"/>
</dbReference>
<dbReference type="InterPro" id="IPR003675">
    <property type="entry name" value="Rce1/LyrA-like_dom"/>
</dbReference>
<keyword evidence="2" id="KW-1133">Transmembrane helix</keyword>
<keyword evidence="5" id="KW-1185">Reference proteome</keyword>
<reference evidence="4 5" key="1">
    <citation type="journal article" date="2018" name="Nat. Genet.">
        <title>The Rosa genome provides new insights in the design of modern roses.</title>
        <authorList>
            <person name="Bendahmane M."/>
        </authorList>
    </citation>
    <scope>NUCLEOTIDE SEQUENCE [LARGE SCALE GENOMIC DNA]</scope>
    <source>
        <strain evidence="5">cv. Old Blush</strain>
    </source>
</reference>
<dbReference type="Pfam" id="PF02517">
    <property type="entry name" value="Rce1-like"/>
    <property type="match status" value="1"/>
</dbReference>
<evidence type="ECO:0000256" key="2">
    <source>
        <dbReference type="SAM" id="Phobius"/>
    </source>
</evidence>
<dbReference type="GO" id="GO:0004175">
    <property type="term" value="F:endopeptidase activity"/>
    <property type="evidence" value="ECO:0007669"/>
    <property type="project" value="UniProtKB-ARBA"/>
</dbReference>
<sequence length="300" mass="31966">MGWLTVNNASTTSLNWGNSIFTCGKCIGLYDVQKCLPAKSCSGVAFSPRAFASRNSLKKLRRERLASERVADKTTASSENVQNDNKVELSDDSAAEKGVNIPSRGAVLQACTVTSGLIAALGILIRQASHVASVEGLPVLDCSLEVSFDFEVWHLQLIAGLVILISSSRYILLKTWPEFAESSNAANQQVLTSLQPLDFIIVAFLPGVSEELLFRGALQPLFGSNLSSAVVVALVFGVLHLGSGRKYSFAVWASLVGFVYGYAAIASSSLVVPMVSHAVNNLVGGILWQYSSDSSGEISD</sequence>
<evidence type="ECO:0000256" key="1">
    <source>
        <dbReference type="SAM" id="MobiDB-lite"/>
    </source>
</evidence>
<feature type="compositionally biased region" description="Polar residues" evidence="1">
    <location>
        <begin position="74"/>
        <end position="84"/>
    </location>
</feature>
<comment type="caution">
    <text evidence="4">The sequence shown here is derived from an EMBL/GenBank/DDBJ whole genome shotgun (WGS) entry which is preliminary data.</text>
</comment>
<dbReference type="EMBL" id="PDCK01000042">
    <property type="protein sequence ID" value="PRQ40064.1"/>
    <property type="molecule type" value="Genomic_DNA"/>
</dbReference>
<feature type="transmembrane region" description="Helical" evidence="2">
    <location>
        <begin position="249"/>
        <end position="272"/>
    </location>
</feature>
<keyword evidence="4" id="KW-0378">Hydrolase</keyword>
<dbReference type="STRING" id="74649.A0A2P6R0U1"/>
<feature type="region of interest" description="Disordered" evidence="1">
    <location>
        <begin position="69"/>
        <end position="91"/>
    </location>
</feature>
<dbReference type="OrthoDB" id="2017864at2759"/>
<feature type="domain" description="CAAX prenyl protease 2/Lysostaphin resistance protein A-like" evidence="3">
    <location>
        <begin position="195"/>
        <end position="283"/>
    </location>
</feature>
<gene>
    <name evidence="4" type="ORF">RchiOBHm_Chr4g0432001</name>
</gene>
<dbReference type="PANTHER" id="PTHR43592:SF7">
    <property type="entry name" value="CAAX AMINO TERMINAL PROTEASE FAMILY PROTEIN"/>
    <property type="match status" value="1"/>
</dbReference>
<accession>A0A2P6R0U1</accession>
<dbReference type="GO" id="GO:0080120">
    <property type="term" value="P:CAAX-box protein maturation"/>
    <property type="evidence" value="ECO:0007669"/>
    <property type="project" value="UniProtKB-ARBA"/>
</dbReference>
<feature type="transmembrane region" description="Helical" evidence="2">
    <location>
        <begin position="221"/>
        <end position="242"/>
    </location>
</feature>
<proteinExistence type="predicted"/>
<evidence type="ECO:0000313" key="5">
    <source>
        <dbReference type="Proteomes" id="UP000238479"/>
    </source>
</evidence>
<keyword evidence="2" id="KW-0472">Membrane</keyword>
<dbReference type="GO" id="GO:0006508">
    <property type="term" value="P:proteolysis"/>
    <property type="evidence" value="ECO:0007669"/>
    <property type="project" value="UniProtKB-KW"/>
</dbReference>
<dbReference type="OMA" id="MASHAVN"/>
<dbReference type="Proteomes" id="UP000238479">
    <property type="component" value="Chromosome 4"/>
</dbReference>
<protein>
    <submittedName>
        <fullName evidence="4">Putative CAAX amino terminal protease</fullName>
    </submittedName>
</protein>